<sequence length="142" mass="14835">VRCTKRRDGGAAAGKLDPAAAPRAPRRSGRGPERAEAFGPELRRAGGAGVAGRTRGRRASAAADDDEARRSNARREPRDSRSRSEGPPHNPHRCNRGGEAADRAGAAARGGRSCRPSPLPRRQRAPRNCKSSGVAGASDADV</sequence>
<accession>A0A6J4TMU3</accession>
<feature type="region of interest" description="Disordered" evidence="1">
    <location>
        <begin position="1"/>
        <end position="142"/>
    </location>
</feature>
<evidence type="ECO:0000256" key="1">
    <source>
        <dbReference type="SAM" id="MobiDB-lite"/>
    </source>
</evidence>
<feature type="compositionally biased region" description="Basic and acidic residues" evidence="1">
    <location>
        <begin position="67"/>
        <end position="86"/>
    </location>
</feature>
<dbReference type="EMBL" id="CADCWD010000027">
    <property type="protein sequence ID" value="CAA9527449.1"/>
    <property type="molecule type" value="Genomic_DNA"/>
</dbReference>
<gene>
    <name evidence="2" type="ORF">AVDCRST_MAG23-693</name>
</gene>
<protein>
    <submittedName>
        <fullName evidence="2">Transcriptional regulator, MarR family</fullName>
    </submittedName>
</protein>
<organism evidence="2">
    <name type="scientific">uncultured Sphingosinicella sp</name>
    <dbReference type="NCBI Taxonomy" id="478748"/>
    <lineage>
        <taxon>Bacteria</taxon>
        <taxon>Pseudomonadati</taxon>
        <taxon>Pseudomonadota</taxon>
        <taxon>Alphaproteobacteria</taxon>
        <taxon>Sphingomonadales</taxon>
        <taxon>Sphingosinicellaceae</taxon>
        <taxon>Sphingosinicella</taxon>
        <taxon>environmental samples</taxon>
    </lineage>
</organism>
<evidence type="ECO:0000313" key="2">
    <source>
        <dbReference type="EMBL" id="CAA9527449.1"/>
    </source>
</evidence>
<name>A0A6J4TMU3_9SPHN</name>
<feature type="non-terminal residue" evidence="2">
    <location>
        <position position="142"/>
    </location>
</feature>
<feature type="compositionally biased region" description="Low complexity" evidence="1">
    <location>
        <begin position="13"/>
        <end position="23"/>
    </location>
</feature>
<reference evidence="2" key="1">
    <citation type="submission" date="2020-02" db="EMBL/GenBank/DDBJ databases">
        <authorList>
            <person name="Meier V. D."/>
        </authorList>
    </citation>
    <scope>NUCLEOTIDE SEQUENCE</scope>
    <source>
        <strain evidence="2">AVDCRST_MAG23</strain>
    </source>
</reference>
<proteinExistence type="predicted"/>
<dbReference type="AlphaFoldDB" id="A0A6J4TMU3"/>
<feature type="compositionally biased region" description="Basic and acidic residues" evidence="1">
    <location>
        <begin position="30"/>
        <end position="44"/>
    </location>
</feature>
<feature type="non-terminal residue" evidence="2">
    <location>
        <position position="1"/>
    </location>
</feature>